<dbReference type="SMART" id="SM00175">
    <property type="entry name" value="RAB"/>
    <property type="match status" value="1"/>
</dbReference>
<dbReference type="GO" id="GO:0005737">
    <property type="term" value="C:cytoplasm"/>
    <property type="evidence" value="ECO:0007669"/>
    <property type="project" value="TreeGrafter"/>
</dbReference>
<evidence type="ECO:0000256" key="1">
    <source>
        <dbReference type="ARBA" id="ARBA00022448"/>
    </source>
</evidence>
<dbReference type="GO" id="GO:0003924">
    <property type="term" value="F:GTPase activity"/>
    <property type="evidence" value="ECO:0007669"/>
    <property type="project" value="InterPro"/>
</dbReference>
<name>A0A317XWL8_9BASI</name>
<keyword evidence="4" id="KW-0342">GTP-binding</keyword>
<evidence type="ECO:0000256" key="2">
    <source>
        <dbReference type="ARBA" id="ARBA00022741"/>
    </source>
</evidence>
<dbReference type="STRING" id="1882483.A0A317XWL8"/>
<dbReference type="PRINTS" id="PR00449">
    <property type="entry name" value="RASTRNSFRMNG"/>
</dbReference>
<dbReference type="SMART" id="SM00176">
    <property type="entry name" value="RAN"/>
    <property type="match status" value="1"/>
</dbReference>
<dbReference type="Pfam" id="PF00071">
    <property type="entry name" value="Ras"/>
    <property type="match status" value="1"/>
</dbReference>
<dbReference type="GO" id="GO:0005634">
    <property type="term" value="C:nucleus"/>
    <property type="evidence" value="ECO:0007669"/>
    <property type="project" value="TreeGrafter"/>
</dbReference>
<dbReference type="GO" id="GO:0005525">
    <property type="term" value="F:GTP binding"/>
    <property type="evidence" value="ECO:0007669"/>
    <property type="project" value="UniProtKB-KW"/>
</dbReference>
<dbReference type="OrthoDB" id="245989at2759"/>
<accession>A0A317XWL8</accession>
<protein>
    <submittedName>
        <fullName evidence="5">P-loop containing nucleoside triphosphate hydrolase protein</fullName>
    </submittedName>
</protein>
<evidence type="ECO:0000256" key="4">
    <source>
        <dbReference type="ARBA" id="ARBA00023134"/>
    </source>
</evidence>
<dbReference type="InterPro" id="IPR002041">
    <property type="entry name" value="Ran_GTPase"/>
</dbReference>
<dbReference type="EMBL" id="KZ819189">
    <property type="protein sequence ID" value="PWZ02288.1"/>
    <property type="molecule type" value="Genomic_DNA"/>
</dbReference>
<dbReference type="InterPro" id="IPR027417">
    <property type="entry name" value="P-loop_NTPase"/>
</dbReference>
<evidence type="ECO:0000256" key="3">
    <source>
        <dbReference type="ARBA" id="ARBA00022927"/>
    </source>
</evidence>
<dbReference type="SMART" id="SM00173">
    <property type="entry name" value="RAS"/>
    <property type="match status" value="1"/>
</dbReference>
<gene>
    <name evidence="5" type="ORF">BCV70DRAFT_198564</name>
</gene>
<dbReference type="GO" id="GO:0000054">
    <property type="term" value="P:ribosomal subunit export from nucleus"/>
    <property type="evidence" value="ECO:0007669"/>
    <property type="project" value="TreeGrafter"/>
</dbReference>
<dbReference type="PANTHER" id="PTHR24071:SF0">
    <property type="entry name" value="GTP-BINDING NUCLEAR PROTEIN RAN"/>
    <property type="match status" value="1"/>
</dbReference>
<keyword evidence="6" id="KW-1185">Reference proteome</keyword>
<reference evidence="5 6" key="1">
    <citation type="journal article" date="2018" name="Mol. Biol. Evol.">
        <title>Broad Genomic Sampling Reveals a Smut Pathogenic Ancestry of the Fungal Clade Ustilaginomycotina.</title>
        <authorList>
            <person name="Kijpornyongpan T."/>
            <person name="Mondo S.J."/>
            <person name="Barry K."/>
            <person name="Sandor L."/>
            <person name="Lee J."/>
            <person name="Lipzen A."/>
            <person name="Pangilinan J."/>
            <person name="LaButti K."/>
            <person name="Hainaut M."/>
            <person name="Henrissat B."/>
            <person name="Grigoriev I.V."/>
            <person name="Spatafora J.W."/>
            <person name="Aime M.C."/>
        </authorList>
    </citation>
    <scope>NUCLEOTIDE SEQUENCE [LARGE SCALE GENOMIC DNA]</scope>
    <source>
        <strain evidence="5 6">MCA 3645</strain>
    </source>
</reference>
<dbReference type="InterPro" id="IPR001806">
    <property type="entry name" value="Small_GTPase"/>
</dbReference>
<dbReference type="AlphaFoldDB" id="A0A317XWL8"/>
<keyword evidence="3" id="KW-0653">Protein transport</keyword>
<dbReference type="GO" id="GO:0006606">
    <property type="term" value="P:protein import into nucleus"/>
    <property type="evidence" value="ECO:0007669"/>
    <property type="project" value="TreeGrafter"/>
</dbReference>
<dbReference type="PROSITE" id="PS51419">
    <property type="entry name" value="RAB"/>
    <property type="match status" value="1"/>
</dbReference>
<evidence type="ECO:0000313" key="6">
    <source>
        <dbReference type="Proteomes" id="UP000246740"/>
    </source>
</evidence>
<evidence type="ECO:0000313" key="5">
    <source>
        <dbReference type="EMBL" id="PWZ02288.1"/>
    </source>
</evidence>
<keyword evidence="5" id="KW-0378">Hydrolase</keyword>
<dbReference type="SUPFAM" id="SSF52540">
    <property type="entry name" value="P-loop containing nucleoside triphosphate hydrolases"/>
    <property type="match status" value="1"/>
</dbReference>
<keyword evidence="2" id="KW-0547">Nucleotide-binding</keyword>
<dbReference type="Proteomes" id="UP000246740">
    <property type="component" value="Unassembled WGS sequence"/>
</dbReference>
<dbReference type="PANTHER" id="PTHR24071">
    <property type="entry name" value="RAN GTPASE"/>
    <property type="match status" value="1"/>
</dbReference>
<sequence length="211" mass="23189">MAMASAKEFKVVLAGQFGVGKTSFATRVKSAKSNKKEIKALRTTEYGVDLQTSAGKVLLNLFDTNLHAKGGLPDDGFFRNADAGIVFFDLTSQQSYDAMEGWYDALVKANGRRGSEPLPIIIVGTKADDFKGRELKPEAIEFPAKKEHKYREISSSANYGIKELLLEVCKGLLGDGVQLTDAVELDAAKLDNIDEAELQKLYEQYEKARSN</sequence>
<organism evidence="5 6">
    <name type="scientific">Testicularia cyperi</name>
    <dbReference type="NCBI Taxonomy" id="1882483"/>
    <lineage>
        <taxon>Eukaryota</taxon>
        <taxon>Fungi</taxon>
        <taxon>Dikarya</taxon>
        <taxon>Basidiomycota</taxon>
        <taxon>Ustilaginomycotina</taxon>
        <taxon>Ustilaginomycetes</taxon>
        <taxon>Ustilaginales</taxon>
        <taxon>Anthracoideaceae</taxon>
        <taxon>Testicularia</taxon>
    </lineage>
</organism>
<dbReference type="InParanoid" id="A0A317XWL8"/>
<dbReference type="Gene3D" id="3.40.50.300">
    <property type="entry name" value="P-loop containing nucleotide triphosphate hydrolases"/>
    <property type="match status" value="1"/>
</dbReference>
<proteinExistence type="predicted"/>
<keyword evidence="1" id="KW-0813">Transport</keyword>